<accession>A0A804UMF9</accession>
<protein>
    <submittedName>
        <fullName evidence="2">Uncharacterized protein</fullName>
    </submittedName>
</protein>
<evidence type="ECO:0000313" key="2">
    <source>
        <dbReference type="EnsemblPlants" id="Zm00001eb422100_P001"/>
    </source>
</evidence>
<proteinExistence type="predicted"/>
<feature type="compositionally biased region" description="Basic residues" evidence="1">
    <location>
        <begin position="1"/>
        <end position="10"/>
    </location>
</feature>
<dbReference type="EnsemblPlants" id="Zm00001eb422100_T001">
    <property type="protein sequence ID" value="Zm00001eb422100_P001"/>
    <property type="gene ID" value="Zm00001eb422100"/>
</dbReference>
<reference evidence="3" key="1">
    <citation type="journal article" date="2009" name="Science">
        <title>The B73 maize genome: complexity, diversity, and dynamics.</title>
        <authorList>
            <person name="Schnable P.S."/>
            <person name="Ware D."/>
            <person name="Fulton R.S."/>
            <person name="Stein J.C."/>
            <person name="Wei F."/>
            <person name="Pasternak S."/>
            <person name="Liang C."/>
            <person name="Zhang J."/>
            <person name="Fulton L."/>
            <person name="Graves T.A."/>
            <person name="Minx P."/>
            <person name="Reily A.D."/>
            <person name="Courtney L."/>
            <person name="Kruchowski S.S."/>
            <person name="Tomlinson C."/>
            <person name="Strong C."/>
            <person name="Delehaunty K."/>
            <person name="Fronick C."/>
            <person name="Courtney B."/>
            <person name="Rock S.M."/>
            <person name="Belter E."/>
            <person name="Du F."/>
            <person name="Kim K."/>
            <person name="Abbott R.M."/>
            <person name="Cotton M."/>
            <person name="Levy A."/>
            <person name="Marchetto P."/>
            <person name="Ochoa K."/>
            <person name="Jackson S.M."/>
            <person name="Gillam B."/>
            <person name="Chen W."/>
            <person name="Yan L."/>
            <person name="Higginbotham J."/>
            <person name="Cardenas M."/>
            <person name="Waligorski J."/>
            <person name="Applebaum E."/>
            <person name="Phelps L."/>
            <person name="Falcone J."/>
            <person name="Kanchi K."/>
            <person name="Thane T."/>
            <person name="Scimone A."/>
            <person name="Thane N."/>
            <person name="Henke J."/>
            <person name="Wang T."/>
            <person name="Ruppert J."/>
            <person name="Shah N."/>
            <person name="Rotter K."/>
            <person name="Hodges J."/>
            <person name="Ingenthron E."/>
            <person name="Cordes M."/>
            <person name="Kohlberg S."/>
            <person name="Sgro J."/>
            <person name="Delgado B."/>
            <person name="Mead K."/>
            <person name="Chinwalla A."/>
            <person name="Leonard S."/>
            <person name="Crouse K."/>
            <person name="Collura K."/>
            <person name="Kudrna D."/>
            <person name="Currie J."/>
            <person name="He R."/>
            <person name="Angelova A."/>
            <person name="Rajasekar S."/>
            <person name="Mueller T."/>
            <person name="Lomeli R."/>
            <person name="Scara G."/>
            <person name="Ko A."/>
            <person name="Delaney K."/>
            <person name="Wissotski M."/>
            <person name="Lopez G."/>
            <person name="Campos D."/>
            <person name="Braidotti M."/>
            <person name="Ashley E."/>
            <person name="Golser W."/>
            <person name="Kim H."/>
            <person name="Lee S."/>
            <person name="Lin J."/>
            <person name="Dujmic Z."/>
            <person name="Kim W."/>
            <person name="Talag J."/>
            <person name="Zuccolo A."/>
            <person name="Fan C."/>
            <person name="Sebastian A."/>
            <person name="Kramer M."/>
            <person name="Spiegel L."/>
            <person name="Nascimento L."/>
            <person name="Zutavern T."/>
            <person name="Miller B."/>
            <person name="Ambroise C."/>
            <person name="Muller S."/>
            <person name="Spooner W."/>
            <person name="Narechania A."/>
            <person name="Ren L."/>
            <person name="Wei S."/>
            <person name="Kumari S."/>
            <person name="Faga B."/>
            <person name="Levy M.J."/>
            <person name="McMahan L."/>
            <person name="Van Buren P."/>
            <person name="Vaughn M.W."/>
            <person name="Ying K."/>
            <person name="Yeh C.-T."/>
            <person name="Emrich S.J."/>
            <person name="Jia Y."/>
            <person name="Kalyanaraman A."/>
            <person name="Hsia A.-P."/>
            <person name="Barbazuk W.B."/>
            <person name="Baucom R.S."/>
            <person name="Brutnell T.P."/>
            <person name="Carpita N.C."/>
            <person name="Chaparro C."/>
            <person name="Chia J.-M."/>
            <person name="Deragon J.-M."/>
            <person name="Estill J.C."/>
            <person name="Fu Y."/>
            <person name="Jeddeloh J.A."/>
            <person name="Han Y."/>
            <person name="Lee H."/>
            <person name="Li P."/>
            <person name="Lisch D.R."/>
            <person name="Liu S."/>
            <person name="Liu Z."/>
            <person name="Nagel D.H."/>
            <person name="McCann M.C."/>
            <person name="SanMiguel P."/>
            <person name="Myers A.M."/>
            <person name="Nettleton D."/>
            <person name="Nguyen J."/>
            <person name="Penning B.W."/>
            <person name="Ponnala L."/>
            <person name="Schneider K.L."/>
            <person name="Schwartz D.C."/>
            <person name="Sharma A."/>
            <person name="Soderlund C."/>
            <person name="Springer N.M."/>
            <person name="Sun Q."/>
            <person name="Wang H."/>
            <person name="Waterman M."/>
            <person name="Westerman R."/>
            <person name="Wolfgruber T.K."/>
            <person name="Yang L."/>
            <person name="Yu Y."/>
            <person name="Zhang L."/>
            <person name="Zhou S."/>
            <person name="Zhu Q."/>
            <person name="Bennetzen J.L."/>
            <person name="Dawe R.K."/>
            <person name="Jiang J."/>
            <person name="Jiang N."/>
            <person name="Presting G.G."/>
            <person name="Wessler S.R."/>
            <person name="Aluru S."/>
            <person name="Martienssen R.A."/>
            <person name="Clifton S.W."/>
            <person name="McCombie W.R."/>
            <person name="Wing R.A."/>
            <person name="Wilson R.K."/>
        </authorList>
    </citation>
    <scope>NUCLEOTIDE SEQUENCE [LARGE SCALE GENOMIC DNA]</scope>
    <source>
        <strain evidence="3">cv. B73</strain>
    </source>
</reference>
<sequence length="213" mass="23052">MRRGLGRRRALRDDDHPPLAPRGQAVQDGGDVLVARLVERQLVAFGGFLRWACGGSRAARIRVFAGSGGRGRGACCGGAAAHGLLHVGLHLGAGEASLAHHAADAGVVEDGHHELLQLDLDGEHRLLLALHGPAPLVRLRALERRHERVGQGRRVVVVVVVVAVPAEQRRRGDRGRRGEAVQRHVEAQLQRLALQRVGVRAEARRAQQPRGRR</sequence>
<feature type="region of interest" description="Disordered" evidence="1">
    <location>
        <begin position="1"/>
        <end position="25"/>
    </location>
</feature>
<evidence type="ECO:0000313" key="3">
    <source>
        <dbReference type="Proteomes" id="UP000007305"/>
    </source>
</evidence>
<keyword evidence="3" id="KW-1185">Reference proteome</keyword>
<reference evidence="2" key="2">
    <citation type="submission" date="2019-07" db="EMBL/GenBank/DDBJ databases">
        <authorList>
            <person name="Seetharam A."/>
            <person name="Woodhouse M."/>
            <person name="Cannon E."/>
        </authorList>
    </citation>
    <scope>NUCLEOTIDE SEQUENCE [LARGE SCALE GENOMIC DNA]</scope>
    <source>
        <strain evidence="2">cv. B73</strain>
    </source>
</reference>
<dbReference type="Proteomes" id="UP000007305">
    <property type="component" value="Chromosome 10"/>
</dbReference>
<dbReference type="Gramene" id="Zm00001eb422100_T001">
    <property type="protein sequence ID" value="Zm00001eb422100_P001"/>
    <property type="gene ID" value="Zm00001eb422100"/>
</dbReference>
<dbReference type="FunCoup" id="A0A804UMF9">
    <property type="interactions" value="473"/>
</dbReference>
<organism evidence="2 3">
    <name type="scientific">Zea mays</name>
    <name type="common">Maize</name>
    <dbReference type="NCBI Taxonomy" id="4577"/>
    <lineage>
        <taxon>Eukaryota</taxon>
        <taxon>Viridiplantae</taxon>
        <taxon>Streptophyta</taxon>
        <taxon>Embryophyta</taxon>
        <taxon>Tracheophyta</taxon>
        <taxon>Spermatophyta</taxon>
        <taxon>Magnoliopsida</taxon>
        <taxon>Liliopsida</taxon>
        <taxon>Poales</taxon>
        <taxon>Poaceae</taxon>
        <taxon>PACMAD clade</taxon>
        <taxon>Panicoideae</taxon>
        <taxon>Andropogonodae</taxon>
        <taxon>Andropogoneae</taxon>
        <taxon>Tripsacinae</taxon>
        <taxon>Zea</taxon>
    </lineage>
</organism>
<reference evidence="2" key="3">
    <citation type="submission" date="2021-05" db="UniProtKB">
        <authorList>
            <consortium name="EnsemblPlants"/>
        </authorList>
    </citation>
    <scope>IDENTIFICATION</scope>
    <source>
        <strain evidence="2">cv. B73</strain>
    </source>
</reference>
<dbReference type="AlphaFoldDB" id="A0A804UMF9"/>
<name>A0A804UMF9_MAIZE</name>
<evidence type="ECO:0000256" key="1">
    <source>
        <dbReference type="SAM" id="MobiDB-lite"/>
    </source>
</evidence>
<dbReference type="InParanoid" id="A0A804UMF9"/>